<dbReference type="PROSITE" id="PS50850">
    <property type="entry name" value="MFS"/>
    <property type="match status" value="1"/>
</dbReference>
<dbReference type="InterPro" id="IPR005828">
    <property type="entry name" value="MFS_sugar_transport-like"/>
</dbReference>
<keyword evidence="6 9" id="KW-1133">Transmembrane helix</keyword>
<dbReference type="InterPro" id="IPR050549">
    <property type="entry name" value="MFS_Trehalose_Transporter"/>
</dbReference>
<dbReference type="InterPro" id="IPR005829">
    <property type="entry name" value="Sugar_transporter_CS"/>
</dbReference>
<evidence type="ECO:0000256" key="4">
    <source>
        <dbReference type="ARBA" id="ARBA00022597"/>
    </source>
</evidence>
<dbReference type="GO" id="GO:0022857">
    <property type="term" value="F:transmembrane transporter activity"/>
    <property type="evidence" value="ECO:0007669"/>
    <property type="project" value="InterPro"/>
</dbReference>
<keyword evidence="8" id="KW-0325">Glycoprotein</keyword>
<evidence type="ECO:0000256" key="5">
    <source>
        <dbReference type="ARBA" id="ARBA00022692"/>
    </source>
</evidence>
<evidence type="ECO:0000256" key="9">
    <source>
        <dbReference type="SAM" id="Phobius"/>
    </source>
</evidence>
<dbReference type="PROSITE" id="PS00216">
    <property type="entry name" value="SUGAR_TRANSPORT_1"/>
    <property type="match status" value="1"/>
</dbReference>
<comment type="caution">
    <text evidence="11">The sequence shown here is derived from an EMBL/GenBank/DDBJ whole genome shotgun (WGS) entry which is preliminary data.</text>
</comment>
<dbReference type="FunFam" id="1.20.1250.20:FF:000218">
    <property type="entry name" value="facilitated trehalose transporter Tret1"/>
    <property type="match status" value="1"/>
</dbReference>
<feature type="transmembrane region" description="Helical" evidence="9">
    <location>
        <begin position="86"/>
        <end position="104"/>
    </location>
</feature>
<protein>
    <recommendedName>
        <fullName evidence="10">Major facilitator superfamily (MFS) profile domain-containing protein</fullName>
    </recommendedName>
</protein>
<feature type="transmembrane region" description="Helical" evidence="9">
    <location>
        <begin position="169"/>
        <end position="190"/>
    </location>
</feature>
<keyword evidence="7 9" id="KW-0472">Membrane</keyword>
<evidence type="ECO:0000256" key="6">
    <source>
        <dbReference type="ARBA" id="ARBA00022989"/>
    </source>
</evidence>
<evidence type="ECO:0000259" key="10">
    <source>
        <dbReference type="PROSITE" id="PS50850"/>
    </source>
</evidence>
<feature type="transmembrane region" description="Helical" evidence="9">
    <location>
        <begin position="16"/>
        <end position="37"/>
    </location>
</feature>
<feature type="transmembrane region" description="Helical" evidence="9">
    <location>
        <begin position="253"/>
        <end position="273"/>
    </location>
</feature>
<dbReference type="Proteomes" id="UP000327044">
    <property type="component" value="Unassembled WGS sequence"/>
</dbReference>
<dbReference type="GO" id="GO:0005886">
    <property type="term" value="C:plasma membrane"/>
    <property type="evidence" value="ECO:0007669"/>
    <property type="project" value="UniProtKB-SubCell"/>
</dbReference>
<evidence type="ECO:0000256" key="1">
    <source>
        <dbReference type="ARBA" id="ARBA00004651"/>
    </source>
</evidence>
<feature type="transmembrane region" description="Helical" evidence="9">
    <location>
        <begin position="319"/>
        <end position="338"/>
    </location>
</feature>
<dbReference type="EMBL" id="VVIM01000008">
    <property type="protein sequence ID" value="KAB0795316.1"/>
    <property type="molecule type" value="Genomic_DNA"/>
</dbReference>
<gene>
    <name evidence="11" type="ORF">PPYR_12155</name>
</gene>
<feature type="domain" description="Major facilitator superfamily (MFS) profile" evidence="10">
    <location>
        <begin position="15"/>
        <end position="443"/>
    </location>
</feature>
<name>A0A5N4ADC0_PHOPY</name>
<keyword evidence="3" id="KW-1003">Cell membrane</keyword>
<comment type="subcellular location">
    <subcellularLocation>
        <location evidence="1">Cell membrane</location>
        <topology evidence="1">Multi-pass membrane protein</topology>
    </subcellularLocation>
</comment>
<dbReference type="InterPro" id="IPR003663">
    <property type="entry name" value="Sugar/inositol_transpt"/>
</dbReference>
<reference evidence="11 12" key="1">
    <citation type="journal article" date="2018" name="Elife">
        <title>Firefly genomes illuminate parallel origins of bioluminescence in beetles.</title>
        <authorList>
            <person name="Fallon T.R."/>
            <person name="Lower S.E."/>
            <person name="Chang C.H."/>
            <person name="Bessho-Uehara M."/>
            <person name="Martin G.J."/>
            <person name="Bewick A.J."/>
            <person name="Behringer M."/>
            <person name="Debat H.J."/>
            <person name="Wong I."/>
            <person name="Day J.C."/>
            <person name="Suvorov A."/>
            <person name="Silva C.J."/>
            <person name="Stanger-Hall K.F."/>
            <person name="Hall D.W."/>
            <person name="Schmitz R.J."/>
            <person name="Nelson D.R."/>
            <person name="Lewis S.M."/>
            <person name="Shigenobu S."/>
            <person name="Bybee S.M."/>
            <person name="Larracuente A.M."/>
            <person name="Oba Y."/>
            <person name="Weng J.K."/>
        </authorList>
    </citation>
    <scope>NUCLEOTIDE SEQUENCE [LARGE SCALE GENOMIC DNA]</scope>
    <source>
        <strain evidence="11">1611_PpyrPB1</strain>
        <tissue evidence="11">Whole body</tissue>
    </source>
</reference>
<dbReference type="PANTHER" id="PTHR48021:SF46">
    <property type="entry name" value="MAJOR FACILITATOR SUPERFAMILY (MFS) PROFILE DOMAIN-CONTAINING PROTEIN"/>
    <property type="match status" value="1"/>
</dbReference>
<evidence type="ECO:0000256" key="8">
    <source>
        <dbReference type="ARBA" id="ARBA00023180"/>
    </source>
</evidence>
<dbReference type="InterPro" id="IPR020846">
    <property type="entry name" value="MFS_dom"/>
</dbReference>
<sequence>MVVCDISRICSRKYVLNLDILGALIALSDGMQLGWSSPMVPRLLLPSSPVPIRKSEVVWIENAYLLGGLVGLWFTVYLSNKIGRKGAILVGGCQSLLAWTIMSLSRDSWVLMLGRFIAGIGADINYVTTPMYIAEITHQSRRGRLGCTVFVMMHIGTFLVYVIGPHIPIVTTSVIGAAVCVIQLLTFSVMPESPYYLIMKGHDKEAKDCLRILRDSANLEEEFDAMRDAVKEETTSPRRLRDLFQSKSNRKGLLLTVVLNILQDFTGCTVIVMNLHTILSEFSPVGAPVAIIGIVFSIVLVISCATAGYLMDVVGRRKLLIVSCFLTSINLFAIAAYLTVNITGIFTPHLEWVEYASLIIYAIVQQNGVGVIPNVIPAELFPTNVRAYGCTAGDASFIIGSALSIFLYHFIVKYVGMDVPFYMFAICSLFAGIFSIFVVPETTGKTLYEIQTMLNAGGSRRKRMYTSESKRKLNSNSPCESDVDN</sequence>
<evidence type="ECO:0000313" key="12">
    <source>
        <dbReference type="Proteomes" id="UP000327044"/>
    </source>
</evidence>
<keyword evidence="4" id="KW-0762">Sugar transport</keyword>
<feature type="transmembrane region" description="Helical" evidence="9">
    <location>
        <begin position="388"/>
        <end position="409"/>
    </location>
</feature>
<feature type="transmembrane region" description="Helical" evidence="9">
    <location>
        <begin position="110"/>
        <end position="133"/>
    </location>
</feature>
<feature type="transmembrane region" description="Helical" evidence="9">
    <location>
        <begin position="57"/>
        <end position="79"/>
    </location>
</feature>
<keyword evidence="12" id="KW-1185">Reference proteome</keyword>
<dbReference type="InterPro" id="IPR036259">
    <property type="entry name" value="MFS_trans_sf"/>
</dbReference>
<evidence type="ECO:0000256" key="7">
    <source>
        <dbReference type="ARBA" id="ARBA00023136"/>
    </source>
</evidence>
<feature type="transmembrane region" description="Helical" evidence="9">
    <location>
        <begin position="358"/>
        <end position="376"/>
    </location>
</feature>
<keyword evidence="2" id="KW-0813">Transport</keyword>
<feature type="transmembrane region" description="Helical" evidence="9">
    <location>
        <begin position="421"/>
        <end position="439"/>
    </location>
</feature>
<evidence type="ECO:0000256" key="2">
    <source>
        <dbReference type="ARBA" id="ARBA00022448"/>
    </source>
</evidence>
<evidence type="ECO:0000256" key="3">
    <source>
        <dbReference type="ARBA" id="ARBA00022475"/>
    </source>
</evidence>
<feature type="transmembrane region" description="Helical" evidence="9">
    <location>
        <begin position="145"/>
        <end position="163"/>
    </location>
</feature>
<accession>A0A5N4ADC0</accession>
<dbReference type="Gene3D" id="1.20.1250.20">
    <property type="entry name" value="MFS general substrate transporter like domains"/>
    <property type="match status" value="1"/>
</dbReference>
<organism evidence="11 12">
    <name type="scientific">Photinus pyralis</name>
    <name type="common">Common eastern firefly</name>
    <name type="synonym">Lampyris pyralis</name>
    <dbReference type="NCBI Taxonomy" id="7054"/>
    <lineage>
        <taxon>Eukaryota</taxon>
        <taxon>Metazoa</taxon>
        <taxon>Ecdysozoa</taxon>
        <taxon>Arthropoda</taxon>
        <taxon>Hexapoda</taxon>
        <taxon>Insecta</taxon>
        <taxon>Pterygota</taxon>
        <taxon>Neoptera</taxon>
        <taxon>Endopterygota</taxon>
        <taxon>Coleoptera</taxon>
        <taxon>Polyphaga</taxon>
        <taxon>Elateriformia</taxon>
        <taxon>Elateroidea</taxon>
        <taxon>Lampyridae</taxon>
        <taxon>Lampyrinae</taxon>
        <taxon>Photinus</taxon>
    </lineage>
</organism>
<dbReference type="AlphaFoldDB" id="A0A5N4ADC0"/>
<dbReference type="InParanoid" id="A0A5N4ADC0"/>
<evidence type="ECO:0000313" key="11">
    <source>
        <dbReference type="EMBL" id="KAB0795316.1"/>
    </source>
</evidence>
<feature type="transmembrane region" description="Helical" evidence="9">
    <location>
        <begin position="285"/>
        <end position="307"/>
    </location>
</feature>
<dbReference type="PRINTS" id="PR00171">
    <property type="entry name" value="SUGRTRNSPORT"/>
</dbReference>
<dbReference type="PANTHER" id="PTHR48021">
    <property type="match status" value="1"/>
</dbReference>
<proteinExistence type="predicted"/>
<keyword evidence="5 9" id="KW-0812">Transmembrane</keyword>
<dbReference type="SUPFAM" id="SSF103473">
    <property type="entry name" value="MFS general substrate transporter"/>
    <property type="match status" value="1"/>
</dbReference>
<dbReference type="Pfam" id="PF00083">
    <property type="entry name" value="Sugar_tr"/>
    <property type="match status" value="1"/>
</dbReference>